<evidence type="ECO:0000313" key="2">
    <source>
        <dbReference type="Proteomes" id="UP000698800"/>
    </source>
</evidence>
<gene>
    <name evidence="1" type="ORF">FGG08_001096</name>
</gene>
<dbReference type="AlphaFoldDB" id="A0A9P8I7G4"/>
<proteinExistence type="predicted"/>
<accession>A0A9P8I7G4</accession>
<sequence length="95" mass="10806">MDPIAIAEYDEEVQDLVGLPACFRGVVIEMLQKVYCTYGLDFEDPPQCLVVLTLSGFEAPIRKILDMIMESSSRRSLVKNSMTNTYSARPMIRKR</sequence>
<reference evidence="1" key="1">
    <citation type="submission" date="2021-03" db="EMBL/GenBank/DDBJ databases">
        <title>Comparative genomics and phylogenomic investigation of the class Geoglossomycetes provide insights into ecological specialization and systematics.</title>
        <authorList>
            <person name="Melie T."/>
            <person name="Pirro S."/>
            <person name="Miller A.N."/>
            <person name="Quandt A."/>
        </authorList>
    </citation>
    <scope>NUCLEOTIDE SEQUENCE</scope>
    <source>
        <strain evidence="1">GBOQ0MN5Z8</strain>
    </source>
</reference>
<dbReference type="Proteomes" id="UP000698800">
    <property type="component" value="Unassembled WGS sequence"/>
</dbReference>
<comment type="caution">
    <text evidence="1">The sequence shown here is derived from an EMBL/GenBank/DDBJ whole genome shotgun (WGS) entry which is preliminary data.</text>
</comment>
<name>A0A9P8I7G4_9PEZI</name>
<organism evidence="1 2">
    <name type="scientific">Glutinoglossum americanum</name>
    <dbReference type="NCBI Taxonomy" id="1670608"/>
    <lineage>
        <taxon>Eukaryota</taxon>
        <taxon>Fungi</taxon>
        <taxon>Dikarya</taxon>
        <taxon>Ascomycota</taxon>
        <taxon>Pezizomycotina</taxon>
        <taxon>Geoglossomycetes</taxon>
        <taxon>Geoglossales</taxon>
        <taxon>Geoglossaceae</taxon>
        <taxon>Glutinoglossum</taxon>
    </lineage>
</organism>
<protein>
    <submittedName>
        <fullName evidence="1">Uncharacterized protein</fullName>
    </submittedName>
</protein>
<keyword evidence="2" id="KW-1185">Reference proteome</keyword>
<dbReference type="OrthoDB" id="5280830at2759"/>
<evidence type="ECO:0000313" key="1">
    <source>
        <dbReference type="EMBL" id="KAH0544729.1"/>
    </source>
</evidence>
<dbReference type="EMBL" id="JAGHQL010000014">
    <property type="protein sequence ID" value="KAH0544729.1"/>
    <property type="molecule type" value="Genomic_DNA"/>
</dbReference>